<sequence length="122" mass="13670">MVKKSGRILWHDLTVEDAEGISSFYQELTGWQKEGLSMGEYEDFIMKSPEDNEVIAGICHAKGANIDLPAQWLMYIVVESLDKSLEICKKMGGKVLGEKRKMGEGFYCLIQDPAGAYVMLSE</sequence>
<dbReference type="InterPro" id="IPR029068">
    <property type="entry name" value="Glyas_Bleomycin-R_OHBP_Dase"/>
</dbReference>
<dbReference type="InterPro" id="IPR037523">
    <property type="entry name" value="VOC_core"/>
</dbReference>
<dbReference type="PANTHER" id="PTHR33993">
    <property type="entry name" value="GLYOXALASE-RELATED"/>
    <property type="match status" value="1"/>
</dbReference>
<accession>A0A1G9M2W2</accession>
<dbReference type="PROSITE" id="PS51819">
    <property type="entry name" value="VOC"/>
    <property type="match status" value="1"/>
</dbReference>
<keyword evidence="3" id="KW-1185">Reference proteome</keyword>
<dbReference type="SUPFAM" id="SSF54593">
    <property type="entry name" value="Glyoxalase/Bleomycin resistance protein/Dihydroxybiphenyl dioxygenase"/>
    <property type="match status" value="1"/>
</dbReference>
<name>A0A1G9M2W2_9SPHI</name>
<dbReference type="OrthoDB" id="9793039at2"/>
<reference evidence="3" key="1">
    <citation type="submission" date="2016-10" db="EMBL/GenBank/DDBJ databases">
        <authorList>
            <person name="Varghese N."/>
            <person name="Submissions S."/>
        </authorList>
    </citation>
    <scope>NUCLEOTIDE SEQUENCE [LARGE SCALE GENOMIC DNA]</scope>
    <source>
        <strain evidence="3">DSM 24536</strain>
    </source>
</reference>
<dbReference type="EMBL" id="FNHH01000001">
    <property type="protein sequence ID" value="SDL68494.1"/>
    <property type="molecule type" value="Genomic_DNA"/>
</dbReference>
<dbReference type="InterPro" id="IPR004360">
    <property type="entry name" value="Glyas_Fos-R_dOase_dom"/>
</dbReference>
<evidence type="ECO:0000313" key="2">
    <source>
        <dbReference type="EMBL" id="SDL68494.1"/>
    </source>
</evidence>
<proteinExistence type="predicted"/>
<feature type="domain" description="VOC" evidence="1">
    <location>
        <begin position="7"/>
        <end position="122"/>
    </location>
</feature>
<evidence type="ECO:0000313" key="3">
    <source>
        <dbReference type="Proteomes" id="UP000199226"/>
    </source>
</evidence>
<dbReference type="Gene3D" id="3.10.180.10">
    <property type="entry name" value="2,3-Dihydroxybiphenyl 1,2-Dioxygenase, domain 1"/>
    <property type="match status" value="1"/>
</dbReference>
<organism evidence="2 3">
    <name type="scientific">Daejeonella rubra</name>
    <dbReference type="NCBI Taxonomy" id="990371"/>
    <lineage>
        <taxon>Bacteria</taxon>
        <taxon>Pseudomonadati</taxon>
        <taxon>Bacteroidota</taxon>
        <taxon>Sphingobacteriia</taxon>
        <taxon>Sphingobacteriales</taxon>
        <taxon>Sphingobacteriaceae</taxon>
        <taxon>Daejeonella</taxon>
    </lineage>
</organism>
<protein>
    <recommendedName>
        <fullName evidence="1">VOC domain-containing protein</fullName>
    </recommendedName>
</protein>
<dbReference type="InterPro" id="IPR052164">
    <property type="entry name" value="Anthracycline_SecMetBiosynth"/>
</dbReference>
<dbReference type="AlphaFoldDB" id="A0A1G9M2W2"/>
<evidence type="ECO:0000259" key="1">
    <source>
        <dbReference type="PROSITE" id="PS51819"/>
    </source>
</evidence>
<dbReference type="Proteomes" id="UP000199226">
    <property type="component" value="Unassembled WGS sequence"/>
</dbReference>
<dbReference type="Pfam" id="PF00903">
    <property type="entry name" value="Glyoxalase"/>
    <property type="match status" value="1"/>
</dbReference>
<dbReference type="STRING" id="990371.SAMN05421813_101202"/>
<dbReference type="RefSeq" id="WP_090697944.1">
    <property type="nucleotide sequence ID" value="NZ_FNHH01000001.1"/>
</dbReference>
<gene>
    <name evidence="2" type="ORF">SAMN05421813_101202</name>
</gene>